<dbReference type="Proteomes" id="UP000594638">
    <property type="component" value="Unassembled WGS sequence"/>
</dbReference>
<protein>
    <submittedName>
        <fullName evidence="2">Uncharacterized protein</fullName>
    </submittedName>
</protein>
<keyword evidence="3" id="KW-1185">Reference proteome</keyword>
<feature type="compositionally biased region" description="Low complexity" evidence="1">
    <location>
        <begin position="1"/>
        <end position="11"/>
    </location>
</feature>
<dbReference type="PANTHER" id="PTHR35707">
    <property type="entry name" value="OS06G0608100 PROTEIN"/>
    <property type="match status" value="1"/>
</dbReference>
<evidence type="ECO:0000256" key="1">
    <source>
        <dbReference type="SAM" id="MobiDB-lite"/>
    </source>
</evidence>
<evidence type="ECO:0000313" key="2">
    <source>
        <dbReference type="EMBL" id="CAA3014529.1"/>
    </source>
</evidence>
<name>A0A8S0U619_OLEEU</name>
<organism evidence="2 3">
    <name type="scientific">Olea europaea subsp. europaea</name>
    <dbReference type="NCBI Taxonomy" id="158383"/>
    <lineage>
        <taxon>Eukaryota</taxon>
        <taxon>Viridiplantae</taxon>
        <taxon>Streptophyta</taxon>
        <taxon>Embryophyta</taxon>
        <taxon>Tracheophyta</taxon>
        <taxon>Spermatophyta</taxon>
        <taxon>Magnoliopsida</taxon>
        <taxon>eudicotyledons</taxon>
        <taxon>Gunneridae</taxon>
        <taxon>Pentapetalae</taxon>
        <taxon>asterids</taxon>
        <taxon>lamiids</taxon>
        <taxon>Lamiales</taxon>
        <taxon>Oleaceae</taxon>
        <taxon>Oleeae</taxon>
        <taxon>Olea</taxon>
    </lineage>
</organism>
<proteinExistence type="predicted"/>
<dbReference type="Gramene" id="OE9A047172T1">
    <property type="protein sequence ID" value="OE9A047172C1"/>
    <property type="gene ID" value="OE9A047172"/>
</dbReference>
<dbReference type="OrthoDB" id="1929367at2759"/>
<dbReference type="EMBL" id="CACTIH010007493">
    <property type="protein sequence ID" value="CAA3014529.1"/>
    <property type="molecule type" value="Genomic_DNA"/>
</dbReference>
<reference evidence="2 3" key="1">
    <citation type="submission" date="2019-12" db="EMBL/GenBank/DDBJ databases">
        <authorList>
            <person name="Alioto T."/>
            <person name="Alioto T."/>
            <person name="Gomez Garrido J."/>
        </authorList>
    </citation>
    <scope>NUCLEOTIDE SEQUENCE [LARGE SCALE GENOMIC DNA]</scope>
</reference>
<feature type="region of interest" description="Disordered" evidence="1">
    <location>
        <begin position="1"/>
        <end position="20"/>
    </location>
</feature>
<comment type="caution">
    <text evidence="2">The sequence shown here is derived from an EMBL/GenBank/DDBJ whole genome shotgun (WGS) entry which is preliminary data.</text>
</comment>
<evidence type="ECO:0000313" key="3">
    <source>
        <dbReference type="Proteomes" id="UP000594638"/>
    </source>
</evidence>
<sequence length="203" mass="23135">MSVISLSSLSSAQPNQEEEIDDPSLELLYLPSGYWETAVEKAIESFSYRSPTMLTTMMTPPPPPSLPPPLPLLTFTLVARCTKQIDYNEAGLRSLREKDHKLKQNFSCFLQAQRRTKLWRHHCIWMVLNVESMNGQQNVVLNYLVFAIQSLKVNVGPASTIAISLKLNDGNIIKNFPNMDACSALRIFYLQIRTHKLSRKWPL</sequence>
<accession>A0A8S0U619</accession>
<gene>
    <name evidence="2" type="ORF">OLEA9_A047172</name>
</gene>
<dbReference type="PANTHER" id="PTHR35707:SF1">
    <property type="entry name" value="SPC7 KINETOCHORE PROTEIN DOMAIN-CONTAINING PROTEIN"/>
    <property type="match status" value="1"/>
</dbReference>
<dbReference type="AlphaFoldDB" id="A0A8S0U619"/>